<dbReference type="GO" id="GO:0004550">
    <property type="term" value="F:nucleoside diphosphate kinase activity"/>
    <property type="evidence" value="ECO:0007669"/>
    <property type="project" value="UniProtKB-EC"/>
</dbReference>
<evidence type="ECO:0000256" key="9">
    <source>
        <dbReference type="ARBA" id="ARBA00022840"/>
    </source>
</evidence>
<feature type="binding site" evidence="12">
    <location>
        <position position="57"/>
    </location>
    <ligand>
        <name>ATP</name>
        <dbReference type="ChEBI" id="CHEBI:30616"/>
    </ligand>
</feature>
<dbReference type="SUPFAM" id="SSF54919">
    <property type="entry name" value="Nucleoside diphosphate kinase, NDK"/>
    <property type="match status" value="1"/>
</dbReference>
<feature type="binding site" evidence="12">
    <location>
        <position position="112"/>
    </location>
    <ligand>
        <name>ATP</name>
        <dbReference type="ChEBI" id="CHEBI:30616"/>
    </ligand>
</feature>
<evidence type="ECO:0000313" key="16">
    <source>
        <dbReference type="Proteomes" id="UP000177354"/>
    </source>
</evidence>
<dbReference type="Gene3D" id="3.30.70.141">
    <property type="entry name" value="Nucleoside diphosphate kinase-like domain"/>
    <property type="match status" value="1"/>
</dbReference>
<keyword evidence="9" id="KW-0067">ATP-binding</keyword>
<reference evidence="15 16" key="1">
    <citation type="journal article" date="2016" name="Nat. Commun.">
        <title>Thousands of microbial genomes shed light on interconnected biogeochemical processes in an aquifer system.</title>
        <authorList>
            <person name="Anantharaman K."/>
            <person name="Brown C.T."/>
            <person name="Hug L.A."/>
            <person name="Sharon I."/>
            <person name="Castelle C.J."/>
            <person name="Probst A.J."/>
            <person name="Thomas B.C."/>
            <person name="Singh A."/>
            <person name="Wilkins M.J."/>
            <person name="Karaoz U."/>
            <person name="Brodie E.L."/>
            <person name="Williams K.H."/>
            <person name="Hubbard S.S."/>
            <person name="Banfield J.F."/>
        </authorList>
    </citation>
    <scope>NUCLEOTIDE SEQUENCE [LARGE SCALE GENOMIC DNA]</scope>
</reference>
<keyword evidence="11" id="KW-0546">Nucleotide metabolism</keyword>
<evidence type="ECO:0000256" key="7">
    <source>
        <dbReference type="ARBA" id="ARBA00022741"/>
    </source>
</evidence>
<dbReference type="GO" id="GO:0006228">
    <property type="term" value="P:UTP biosynthetic process"/>
    <property type="evidence" value="ECO:0007669"/>
    <property type="project" value="InterPro"/>
</dbReference>
<evidence type="ECO:0000256" key="2">
    <source>
        <dbReference type="ARBA" id="ARBA00008142"/>
    </source>
</evidence>
<dbReference type="Proteomes" id="UP000177354">
    <property type="component" value="Unassembled WGS sequence"/>
</dbReference>
<protein>
    <recommendedName>
        <fullName evidence="4">Nucleoside diphosphate kinase</fullName>
        <ecNumber evidence="3">2.7.4.6</ecNumber>
    </recommendedName>
</protein>
<dbReference type="CDD" id="cd04413">
    <property type="entry name" value="NDPk_I"/>
    <property type="match status" value="1"/>
</dbReference>
<evidence type="ECO:0000256" key="5">
    <source>
        <dbReference type="ARBA" id="ARBA00022679"/>
    </source>
</evidence>
<proteinExistence type="inferred from homology"/>
<keyword evidence="8 15" id="KW-0418">Kinase</keyword>
<sequence>MERTVVLIKPDAVKKGIIGKIITRLENAGFTMIAAKFLRLPEDLLDDWYAHHKDKSFFPELKTFMTSTPVMAILWEGKDVIKKVREICGPTDSRKAPKGTIRGDYGRDVQENAIHASQDAHAANKEMDLIFLPHEIHEYNR</sequence>
<keyword evidence="7" id="KW-0547">Nucleotide-binding</keyword>
<dbReference type="FunFam" id="3.30.70.141:FF:000003">
    <property type="entry name" value="Nucleoside diphosphate kinase"/>
    <property type="match status" value="1"/>
</dbReference>
<comment type="caution">
    <text evidence="15">The sequence shown here is derived from an EMBL/GenBank/DDBJ whole genome shotgun (WGS) entry which is preliminary data.</text>
</comment>
<feature type="binding site" evidence="12">
    <location>
        <position position="9"/>
    </location>
    <ligand>
        <name>ATP</name>
        <dbReference type="ChEBI" id="CHEBI:30616"/>
    </ligand>
</feature>
<evidence type="ECO:0000256" key="12">
    <source>
        <dbReference type="PROSITE-ProRule" id="PRU00706"/>
    </source>
</evidence>
<dbReference type="GO" id="GO:0005524">
    <property type="term" value="F:ATP binding"/>
    <property type="evidence" value="ECO:0007669"/>
    <property type="project" value="UniProtKB-KW"/>
</dbReference>
<dbReference type="GO" id="GO:0046872">
    <property type="term" value="F:metal ion binding"/>
    <property type="evidence" value="ECO:0007669"/>
    <property type="project" value="UniProtKB-KW"/>
</dbReference>
<dbReference type="InterPro" id="IPR036850">
    <property type="entry name" value="NDK-like_dom_sf"/>
</dbReference>
<dbReference type="PRINTS" id="PR01243">
    <property type="entry name" value="NUCDPKINASE"/>
</dbReference>
<evidence type="ECO:0000256" key="6">
    <source>
        <dbReference type="ARBA" id="ARBA00022723"/>
    </source>
</evidence>
<dbReference type="InterPro" id="IPR034907">
    <property type="entry name" value="NDK-like_dom"/>
</dbReference>
<feature type="active site" description="Pros-phosphohistidine intermediate" evidence="12">
    <location>
        <position position="115"/>
    </location>
</feature>
<comment type="cofactor">
    <cofactor evidence="1">
        <name>Mg(2+)</name>
        <dbReference type="ChEBI" id="CHEBI:18420"/>
    </cofactor>
</comment>
<dbReference type="NCBIfam" id="NF001908">
    <property type="entry name" value="PRK00668.1"/>
    <property type="match status" value="1"/>
</dbReference>
<dbReference type="EC" id="2.7.4.6" evidence="3"/>
<accession>A0A1F5Z6C4</accession>
<name>A0A1F5Z6C4_9BACT</name>
<keyword evidence="6" id="KW-0479">Metal-binding</keyword>
<dbReference type="EMBL" id="MFJF01000006">
    <property type="protein sequence ID" value="OGG07953.1"/>
    <property type="molecule type" value="Genomic_DNA"/>
</dbReference>
<evidence type="ECO:0000313" key="15">
    <source>
        <dbReference type="EMBL" id="OGG07953.1"/>
    </source>
</evidence>
<comment type="similarity">
    <text evidence="2 12 13">Belongs to the NDK family.</text>
</comment>
<evidence type="ECO:0000256" key="1">
    <source>
        <dbReference type="ARBA" id="ARBA00001946"/>
    </source>
</evidence>
<feature type="binding site" evidence="12">
    <location>
        <position position="102"/>
    </location>
    <ligand>
        <name>ATP</name>
        <dbReference type="ChEBI" id="CHEBI:30616"/>
    </ligand>
</feature>
<evidence type="ECO:0000256" key="11">
    <source>
        <dbReference type="ARBA" id="ARBA00023080"/>
    </source>
</evidence>
<dbReference type="GO" id="GO:0006241">
    <property type="term" value="P:CTP biosynthetic process"/>
    <property type="evidence" value="ECO:0007669"/>
    <property type="project" value="InterPro"/>
</dbReference>
<dbReference type="InterPro" id="IPR001564">
    <property type="entry name" value="Nucleoside_diP_kinase"/>
</dbReference>
<dbReference type="Pfam" id="PF00334">
    <property type="entry name" value="NDK"/>
    <property type="match status" value="1"/>
</dbReference>
<evidence type="ECO:0000256" key="8">
    <source>
        <dbReference type="ARBA" id="ARBA00022777"/>
    </source>
</evidence>
<evidence type="ECO:0000256" key="3">
    <source>
        <dbReference type="ARBA" id="ARBA00012966"/>
    </source>
</evidence>
<evidence type="ECO:0000259" key="14">
    <source>
        <dbReference type="SMART" id="SM00562"/>
    </source>
</evidence>
<keyword evidence="5" id="KW-0808">Transferase</keyword>
<gene>
    <name evidence="15" type="ORF">A2777_00185</name>
</gene>
<dbReference type="GO" id="GO:0006183">
    <property type="term" value="P:GTP biosynthetic process"/>
    <property type="evidence" value="ECO:0007669"/>
    <property type="project" value="InterPro"/>
</dbReference>
<evidence type="ECO:0000256" key="4">
    <source>
        <dbReference type="ARBA" id="ARBA00017632"/>
    </source>
</evidence>
<evidence type="ECO:0000256" key="10">
    <source>
        <dbReference type="ARBA" id="ARBA00022842"/>
    </source>
</evidence>
<keyword evidence="10" id="KW-0460">Magnesium</keyword>
<feature type="domain" description="Nucleoside diphosphate kinase-like" evidence="14">
    <location>
        <begin position="1"/>
        <end position="138"/>
    </location>
</feature>
<dbReference type="AlphaFoldDB" id="A0A1F5Z6C4"/>
<evidence type="ECO:0000256" key="13">
    <source>
        <dbReference type="RuleBase" id="RU004011"/>
    </source>
</evidence>
<dbReference type="PROSITE" id="PS51374">
    <property type="entry name" value="NDPK_LIKE"/>
    <property type="match status" value="1"/>
</dbReference>
<feature type="binding site" evidence="12">
    <location>
        <position position="91"/>
    </location>
    <ligand>
        <name>ATP</name>
        <dbReference type="ChEBI" id="CHEBI:30616"/>
    </ligand>
</feature>
<dbReference type="PANTHER" id="PTHR11349">
    <property type="entry name" value="NUCLEOSIDE DIPHOSPHATE KINASE"/>
    <property type="match status" value="1"/>
</dbReference>
<organism evidence="15 16">
    <name type="scientific">Candidatus Gottesmanbacteria bacterium RIFCSPHIGHO2_01_FULL_40_15</name>
    <dbReference type="NCBI Taxonomy" id="1798376"/>
    <lineage>
        <taxon>Bacteria</taxon>
        <taxon>Candidatus Gottesmaniibacteriota</taxon>
    </lineage>
</organism>
<dbReference type="SMART" id="SM00562">
    <property type="entry name" value="NDK"/>
    <property type="match status" value="1"/>
</dbReference>
<feature type="binding site" evidence="12">
    <location>
        <position position="85"/>
    </location>
    <ligand>
        <name>ATP</name>
        <dbReference type="ChEBI" id="CHEBI:30616"/>
    </ligand>
</feature>